<proteinExistence type="predicted"/>
<keyword evidence="2" id="KW-1185">Reference proteome</keyword>
<organism evidence="1 2">
    <name type="scientific">Petralouisia muris</name>
    <dbReference type="NCBI Taxonomy" id="3032872"/>
    <lineage>
        <taxon>Bacteria</taxon>
        <taxon>Bacillati</taxon>
        <taxon>Bacillota</taxon>
        <taxon>Clostridia</taxon>
        <taxon>Lachnospirales</taxon>
        <taxon>Lachnospiraceae</taxon>
        <taxon>Petralouisia</taxon>
    </lineage>
</organism>
<reference evidence="1" key="1">
    <citation type="submission" date="2019-04" db="EMBL/GenBank/DDBJ databases">
        <title>Microbes associate with the intestines of laboratory mice.</title>
        <authorList>
            <person name="Navarre W."/>
            <person name="Wong E."/>
            <person name="Huang K."/>
            <person name="Tropini C."/>
            <person name="Ng K."/>
            <person name="Yu B."/>
        </authorList>
    </citation>
    <scope>NUCLEOTIDE SEQUENCE</scope>
    <source>
        <strain evidence="1">NM01_1-7b</strain>
    </source>
</reference>
<name>A0AC61RZI0_9FIRM</name>
<accession>A0AC61RZI0</accession>
<comment type="caution">
    <text evidence="1">The sequence shown here is derived from an EMBL/GenBank/DDBJ whole genome shotgun (WGS) entry which is preliminary data.</text>
</comment>
<dbReference type="EMBL" id="SRYA01000008">
    <property type="protein sequence ID" value="TGY97369.1"/>
    <property type="molecule type" value="Genomic_DNA"/>
</dbReference>
<gene>
    <name evidence="1" type="ORF">E5329_05525</name>
</gene>
<sequence length="240" mass="28368">MDYSALPLEMKRRVDYTSITVIEIKIDDKKQRSKILRKIFANLNAGGTVLTLQEQRNGIYGCAFYDMLQDFNRHSSIWRKIWGREDAGERDMEALLRLCALRNYVNIIKKQKSFDFVIEGYQSSYAKLLDRFSEEVMEYNEKQIAEYKNSLVKFLDLFKVNVTQSSKVALLESFYIVYEKLDVHKYITPAIYNDVLKNPKYIANAKQGTVKMKSMNERWKAVYEIWTGDDKSYREENTFK</sequence>
<evidence type="ECO:0000313" key="2">
    <source>
        <dbReference type="Proteomes" id="UP000304953"/>
    </source>
</evidence>
<dbReference type="Proteomes" id="UP000304953">
    <property type="component" value="Unassembled WGS sequence"/>
</dbReference>
<evidence type="ECO:0000313" key="1">
    <source>
        <dbReference type="EMBL" id="TGY97369.1"/>
    </source>
</evidence>
<protein>
    <submittedName>
        <fullName evidence="1">Uncharacterized protein</fullName>
    </submittedName>
</protein>